<name>A0A512BR83_9HYPH</name>
<reference evidence="2 3" key="1">
    <citation type="submission" date="2019-07" db="EMBL/GenBank/DDBJ databases">
        <title>Whole genome shotgun sequence of Microvirga aerophila NBRC 106136.</title>
        <authorList>
            <person name="Hosoyama A."/>
            <person name="Uohara A."/>
            <person name="Ohji S."/>
            <person name="Ichikawa N."/>
        </authorList>
    </citation>
    <scope>NUCLEOTIDE SEQUENCE [LARGE SCALE GENOMIC DNA]</scope>
    <source>
        <strain evidence="2 3">NBRC 106136</strain>
    </source>
</reference>
<dbReference type="Proteomes" id="UP000321085">
    <property type="component" value="Unassembled WGS sequence"/>
</dbReference>
<feature type="chain" id="PRO_5022167430" evidence="1">
    <location>
        <begin position="27"/>
        <end position="83"/>
    </location>
</feature>
<keyword evidence="1" id="KW-0732">Signal</keyword>
<dbReference type="EMBL" id="BJYU01000024">
    <property type="protein sequence ID" value="GEO14458.1"/>
    <property type="molecule type" value="Genomic_DNA"/>
</dbReference>
<evidence type="ECO:0000313" key="3">
    <source>
        <dbReference type="Proteomes" id="UP000321085"/>
    </source>
</evidence>
<dbReference type="OrthoDB" id="8001261at2"/>
<organism evidence="2 3">
    <name type="scientific">Microvirga aerophila</name>
    <dbReference type="NCBI Taxonomy" id="670291"/>
    <lineage>
        <taxon>Bacteria</taxon>
        <taxon>Pseudomonadati</taxon>
        <taxon>Pseudomonadota</taxon>
        <taxon>Alphaproteobacteria</taxon>
        <taxon>Hyphomicrobiales</taxon>
        <taxon>Methylobacteriaceae</taxon>
        <taxon>Microvirga</taxon>
    </lineage>
</organism>
<keyword evidence="3" id="KW-1185">Reference proteome</keyword>
<proteinExistence type="predicted"/>
<gene>
    <name evidence="2" type="ORF">MAE02_21540</name>
</gene>
<accession>A0A512BR83</accession>
<comment type="caution">
    <text evidence="2">The sequence shown here is derived from an EMBL/GenBank/DDBJ whole genome shotgun (WGS) entry which is preliminary data.</text>
</comment>
<dbReference type="RefSeq" id="WP_114186284.1">
    <property type="nucleotide sequence ID" value="NZ_BJYU01000024.1"/>
</dbReference>
<evidence type="ECO:0000313" key="2">
    <source>
        <dbReference type="EMBL" id="GEO14458.1"/>
    </source>
</evidence>
<feature type="signal peptide" evidence="1">
    <location>
        <begin position="1"/>
        <end position="26"/>
    </location>
</feature>
<sequence>MTHRILSATLVAAMALSFTMSMEASAQTQPKKEPTAAQMAARERMSKCSAEWKEAKAGGQMEPGTKWPKFWSACNSRLKGKNV</sequence>
<protein>
    <submittedName>
        <fullName evidence="2">Uncharacterized protein</fullName>
    </submittedName>
</protein>
<evidence type="ECO:0000256" key="1">
    <source>
        <dbReference type="SAM" id="SignalP"/>
    </source>
</evidence>
<dbReference type="AlphaFoldDB" id="A0A512BR83"/>